<dbReference type="Proteomes" id="UP000675781">
    <property type="component" value="Unassembled WGS sequence"/>
</dbReference>
<keyword evidence="2" id="KW-1185">Reference proteome</keyword>
<gene>
    <name evidence="1" type="ORF">KDL01_06945</name>
</gene>
<accession>A0A941IPC6</accession>
<proteinExistence type="predicted"/>
<dbReference type="AlphaFoldDB" id="A0A941IPC6"/>
<dbReference type="GO" id="GO:0005524">
    <property type="term" value="F:ATP binding"/>
    <property type="evidence" value="ECO:0007669"/>
    <property type="project" value="UniProtKB-KW"/>
</dbReference>
<protein>
    <submittedName>
        <fullName evidence="1">ATP-binding protein</fullName>
    </submittedName>
</protein>
<comment type="caution">
    <text evidence="1">The sequence shown here is derived from an EMBL/GenBank/DDBJ whole genome shotgun (WGS) entry which is preliminary data.</text>
</comment>
<dbReference type="EMBL" id="JAGSOG010000020">
    <property type="protein sequence ID" value="MBR7832992.1"/>
    <property type="molecule type" value="Genomic_DNA"/>
</dbReference>
<name>A0A941IPC6_9ACTN</name>
<evidence type="ECO:0000313" key="2">
    <source>
        <dbReference type="Proteomes" id="UP000675781"/>
    </source>
</evidence>
<evidence type="ECO:0000313" key="1">
    <source>
        <dbReference type="EMBL" id="MBR7832992.1"/>
    </source>
</evidence>
<organism evidence="1 2">
    <name type="scientific">Actinospica durhamensis</name>
    <dbReference type="NCBI Taxonomy" id="1508375"/>
    <lineage>
        <taxon>Bacteria</taxon>
        <taxon>Bacillati</taxon>
        <taxon>Actinomycetota</taxon>
        <taxon>Actinomycetes</taxon>
        <taxon>Catenulisporales</taxon>
        <taxon>Actinospicaceae</taxon>
        <taxon>Actinospica</taxon>
    </lineage>
</organism>
<reference evidence="1" key="1">
    <citation type="submission" date="2021-04" db="EMBL/GenBank/DDBJ databases">
        <title>Genome based classification of Actinospica acidithermotolerans sp. nov., an actinobacterium isolated from an Indonesian hot spring.</title>
        <authorList>
            <person name="Kusuma A.B."/>
            <person name="Putra K.E."/>
            <person name="Nafisah S."/>
            <person name="Loh J."/>
            <person name="Nouioui I."/>
            <person name="Goodfellow M."/>
        </authorList>
    </citation>
    <scope>NUCLEOTIDE SEQUENCE</scope>
    <source>
        <strain evidence="1">CSCA 57</strain>
    </source>
</reference>
<keyword evidence="1" id="KW-0547">Nucleotide-binding</keyword>
<keyword evidence="1" id="KW-0067">ATP-binding</keyword>
<sequence length="70" mass="7516">MLDDFALRQFTAQQADDLYELVSQRSADGTSLIITANRAAQDWYGLFPNPVVPESLRPGSGASSGTADPD</sequence>